<keyword evidence="8" id="KW-0418">Kinase</keyword>
<evidence type="ECO:0000256" key="1">
    <source>
        <dbReference type="ARBA" id="ARBA00000085"/>
    </source>
</evidence>
<dbReference type="InterPro" id="IPR003661">
    <property type="entry name" value="HisK_dim/P_dom"/>
</dbReference>
<dbReference type="Pfam" id="PF09984">
    <property type="entry name" value="sCache_4"/>
    <property type="match status" value="1"/>
</dbReference>
<name>A0A0F9XXN9_9ZZZZ</name>
<dbReference type="EC" id="2.7.13.3" evidence="3"/>
<evidence type="ECO:0000256" key="10">
    <source>
        <dbReference type="ARBA" id="ARBA00023012"/>
    </source>
</evidence>
<keyword evidence="7" id="KW-0547">Nucleotide-binding</keyword>
<evidence type="ECO:0000256" key="7">
    <source>
        <dbReference type="ARBA" id="ARBA00022741"/>
    </source>
</evidence>
<reference evidence="16" key="1">
    <citation type="journal article" date="2015" name="Nature">
        <title>Complex archaea that bridge the gap between prokaryotes and eukaryotes.</title>
        <authorList>
            <person name="Spang A."/>
            <person name="Saw J.H."/>
            <person name="Jorgensen S.L."/>
            <person name="Zaremba-Niedzwiedzka K."/>
            <person name="Martijn J."/>
            <person name="Lind A.E."/>
            <person name="van Eijk R."/>
            <person name="Schleper C."/>
            <person name="Guy L."/>
            <person name="Ettema T.J."/>
        </authorList>
    </citation>
    <scope>NUCLEOTIDE SEQUENCE</scope>
</reference>
<evidence type="ECO:0000256" key="4">
    <source>
        <dbReference type="ARBA" id="ARBA00022519"/>
    </source>
</evidence>
<keyword evidence="6" id="KW-0808">Transferase</keyword>
<evidence type="ECO:0000256" key="12">
    <source>
        <dbReference type="SAM" id="Phobius"/>
    </source>
</evidence>
<gene>
    <name evidence="16" type="ORF">LCGC14_0090920</name>
</gene>
<dbReference type="SUPFAM" id="SSF47384">
    <property type="entry name" value="Homodimeric domain of signal transducing histidine kinase"/>
    <property type="match status" value="1"/>
</dbReference>
<evidence type="ECO:0000256" key="2">
    <source>
        <dbReference type="ARBA" id="ARBA00004429"/>
    </source>
</evidence>
<dbReference type="Pfam" id="PF00072">
    <property type="entry name" value="Response_reg"/>
    <property type="match status" value="1"/>
</dbReference>
<dbReference type="AlphaFoldDB" id="A0A0F9XXN9"/>
<dbReference type="InterPro" id="IPR019247">
    <property type="entry name" value="Histidine_kinase_BarA_N"/>
</dbReference>
<dbReference type="CDD" id="cd06225">
    <property type="entry name" value="HAMP"/>
    <property type="match status" value="1"/>
</dbReference>
<protein>
    <recommendedName>
        <fullName evidence="3">histidine kinase</fullName>
        <ecNumber evidence="3">2.7.13.3</ecNumber>
    </recommendedName>
</protein>
<dbReference type="Pfam" id="PF00512">
    <property type="entry name" value="HisKA"/>
    <property type="match status" value="1"/>
</dbReference>
<evidence type="ECO:0000256" key="6">
    <source>
        <dbReference type="ARBA" id="ARBA00022679"/>
    </source>
</evidence>
<organism evidence="16">
    <name type="scientific">marine sediment metagenome</name>
    <dbReference type="NCBI Taxonomy" id="412755"/>
    <lineage>
        <taxon>unclassified sequences</taxon>
        <taxon>metagenomes</taxon>
        <taxon>ecological metagenomes</taxon>
    </lineage>
</organism>
<dbReference type="Pfam" id="PF00672">
    <property type="entry name" value="HAMP"/>
    <property type="match status" value="1"/>
</dbReference>
<keyword evidence="12" id="KW-1133">Transmembrane helix</keyword>
<comment type="caution">
    <text evidence="16">The sequence shown here is derived from an EMBL/GenBank/DDBJ whole genome shotgun (WGS) entry which is preliminary data.</text>
</comment>
<dbReference type="SUPFAM" id="SSF158472">
    <property type="entry name" value="HAMP domain-like"/>
    <property type="match status" value="1"/>
</dbReference>
<keyword evidence="10" id="KW-0902">Two-component regulatory system</keyword>
<dbReference type="Pfam" id="PF02518">
    <property type="entry name" value="HATPase_c"/>
    <property type="match status" value="1"/>
</dbReference>
<dbReference type="Gene3D" id="3.30.565.10">
    <property type="entry name" value="Histidine kinase-like ATPase, C-terminal domain"/>
    <property type="match status" value="1"/>
</dbReference>
<dbReference type="PROSITE" id="PS50110">
    <property type="entry name" value="RESPONSE_REGULATORY"/>
    <property type="match status" value="1"/>
</dbReference>
<evidence type="ECO:0000256" key="5">
    <source>
        <dbReference type="ARBA" id="ARBA00022553"/>
    </source>
</evidence>
<dbReference type="FunFam" id="1.10.287.130:FF:000002">
    <property type="entry name" value="Two-component osmosensing histidine kinase"/>
    <property type="match status" value="1"/>
</dbReference>
<dbReference type="InterPro" id="IPR003594">
    <property type="entry name" value="HATPase_dom"/>
</dbReference>
<proteinExistence type="predicted"/>
<evidence type="ECO:0000256" key="3">
    <source>
        <dbReference type="ARBA" id="ARBA00012438"/>
    </source>
</evidence>
<feature type="transmembrane region" description="Helical" evidence="12">
    <location>
        <begin position="165"/>
        <end position="188"/>
    </location>
</feature>
<keyword evidence="12" id="KW-0812">Transmembrane</keyword>
<dbReference type="PANTHER" id="PTHR45339">
    <property type="entry name" value="HYBRID SIGNAL TRANSDUCTION HISTIDINE KINASE J"/>
    <property type="match status" value="1"/>
</dbReference>
<dbReference type="SMART" id="SM00448">
    <property type="entry name" value="REC"/>
    <property type="match status" value="1"/>
</dbReference>
<feature type="transmembrane region" description="Helical" evidence="12">
    <location>
        <begin position="12"/>
        <end position="32"/>
    </location>
</feature>
<keyword evidence="9" id="KW-0067">ATP-binding</keyword>
<dbReference type="InterPro" id="IPR036097">
    <property type="entry name" value="HisK_dim/P_sf"/>
</dbReference>
<dbReference type="GO" id="GO:0005886">
    <property type="term" value="C:plasma membrane"/>
    <property type="evidence" value="ECO:0007669"/>
    <property type="project" value="UniProtKB-SubCell"/>
</dbReference>
<dbReference type="InterPro" id="IPR036890">
    <property type="entry name" value="HATPase_C_sf"/>
</dbReference>
<dbReference type="InterPro" id="IPR011006">
    <property type="entry name" value="CheY-like_superfamily"/>
</dbReference>
<feature type="domain" description="HAMP" evidence="15">
    <location>
        <begin position="189"/>
        <end position="241"/>
    </location>
</feature>
<evidence type="ECO:0000259" key="14">
    <source>
        <dbReference type="PROSITE" id="PS50110"/>
    </source>
</evidence>
<dbReference type="PROSITE" id="PS50109">
    <property type="entry name" value="HIS_KIN"/>
    <property type="match status" value="1"/>
</dbReference>
<evidence type="ECO:0000259" key="13">
    <source>
        <dbReference type="PROSITE" id="PS50109"/>
    </source>
</evidence>
<keyword evidence="12" id="KW-0472">Membrane</keyword>
<dbReference type="CDD" id="cd16922">
    <property type="entry name" value="HATPase_EvgS-ArcB-TorS-like"/>
    <property type="match status" value="1"/>
</dbReference>
<dbReference type="PRINTS" id="PR00344">
    <property type="entry name" value="BCTRLSENSOR"/>
</dbReference>
<sequence>MSFLQHGTIFSRLILIATLPVLLMGVVGFSFLTSERLDDVNRELQLTGQLIADQLAPAAEYGVISGNLRTLESLVQGALNMPHVRYVQVFDQAGLPLLMLSKEASNPDAGLQVFVADIMRQRIQLQNELFLLDSPATDNDDQMRYLGQVHVGLSNEAFVARQNSILLKTLGLAALALIATLFLAIRLAKALATPMARMGLAVHKLQEGQLSIRLEINDKHEIGQLMRNINSLAATLERSRQQQQQAMQQLVSAREEAEAANRAKSEFLAMMSHELRTPMNGVLGMLQLLETTELSGEQSEYVHIAGESTDHLLKVINDILDFSRIERGALELEKIPFNLPQLIGSSVNVFEHTARQKGLRLITQLQGDREWSEVLGDPTRIRQILVNLIGNALKFTEAGNVTVTAHWHLYDTNRLLLECEVTDTGIGIAPERLESMFDAFQQADSSTSRRFGGTGLGLSIARTFVQKMGGELIARSTEGKGSHFTFQIPLELDNSEHLDSIAEQPADSGRHDKPVLLVEDNPVNQMVIEGMLHSFNMQADIAGTGEQALHSLTSHPERYSVILMDIHLPDTDGLDVCRRYHAHCISTGLEPIPCIALTASAFDVDRQHCEEAGMQDFLSKPVSRQALLQTLNRWTEPADH</sequence>
<evidence type="ECO:0000259" key="15">
    <source>
        <dbReference type="PROSITE" id="PS50885"/>
    </source>
</evidence>
<evidence type="ECO:0000256" key="8">
    <source>
        <dbReference type="ARBA" id="ARBA00022777"/>
    </source>
</evidence>
<dbReference type="EMBL" id="LAZR01000024">
    <property type="protein sequence ID" value="KKO04192.1"/>
    <property type="molecule type" value="Genomic_DNA"/>
</dbReference>
<dbReference type="PANTHER" id="PTHR45339:SF1">
    <property type="entry name" value="HYBRID SIGNAL TRANSDUCTION HISTIDINE KINASE J"/>
    <property type="match status" value="1"/>
</dbReference>
<dbReference type="PROSITE" id="PS50885">
    <property type="entry name" value="HAMP"/>
    <property type="match status" value="1"/>
</dbReference>
<keyword evidence="5" id="KW-0597">Phosphoprotein</keyword>
<keyword evidence="4" id="KW-1003">Cell membrane</keyword>
<dbReference type="Gene3D" id="1.10.287.130">
    <property type="match status" value="1"/>
</dbReference>
<comment type="subcellular location">
    <subcellularLocation>
        <location evidence="2">Cell inner membrane</location>
        <topology evidence="2">Multi-pass membrane protein</topology>
    </subcellularLocation>
</comment>
<feature type="domain" description="Response regulatory" evidence="14">
    <location>
        <begin position="514"/>
        <end position="635"/>
    </location>
</feature>
<dbReference type="SUPFAM" id="SSF52172">
    <property type="entry name" value="CheY-like"/>
    <property type="match status" value="1"/>
</dbReference>
<dbReference type="InterPro" id="IPR004358">
    <property type="entry name" value="Sig_transdc_His_kin-like_C"/>
</dbReference>
<dbReference type="InterPro" id="IPR003660">
    <property type="entry name" value="HAMP_dom"/>
</dbReference>
<dbReference type="SUPFAM" id="SSF55874">
    <property type="entry name" value="ATPase domain of HSP90 chaperone/DNA topoisomerase II/histidine kinase"/>
    <property type="match status" value="1"/>
</dbReference>
<dbReference type="FunFam" id="3.30.565.10:FF:000010">
    <property type="entry name" value="Sensor histidine kinase RcsC"/>
    <property type="match status" value="1"/>
</dbReference>
<feature type="coiled-coil region" evidence="11">
    <location>
        <begin position="222"/>
        <end position="263"/>
    </location>
</feature>
<dbReference type="SMART" id="SM00304">
    <property type="entry name" value="HAMP"/>
    <property type="match status" value="1"/>
</dbReference>
<dbReference type="Gene3D" id="3.40.50.2300">
    <property type="match status" value="1"/>
</dbReference>
<dbReference type="CDD" id="cd17546">
    <property type="entry name" value="REC_hyHK_CKI1_RcsC-like"/>
    <property type="match status" value="1"/>
</dbReference>
<evidence type="ECO:0000313" key="16">
    <source>
        <dbReference type="EMBL" id="KKO04192.1"/>
    </source>
</evidence>
<evidence type="ECO:0000256" key="9">
    <source>
        <dbReference type="ARBA" id="ARBA00022840"/>
    </source>
</evidence>
<evidence type="ECO:0000256" key="11">
    <source>
        <dbReference type="SAM" id="Coils"/>
    </source>
</evidence>
<dbReference type="CDD" id="cd00082">
    <property type="entry name" value="HisKA"/>
    <property type="match status" value="1"/>
</dbReference>
<feature type="domain" description="Histidine kinase" evidence="13">
    <location>
        <begin position="270"/>
        <end position="492"/>
    </location>
</feature>
<dbReference type="GO" id="GO:0000155">
    <property type="term" value="F:phosphorelay sensor kinase activity"/>
    <property type="evidence" value="ECO:0007669"/>
    <property type="project" value="InterPro"/>
</dbReference>
<dbReference type="InterPro" id="IPR001789">
    <property type="entry name" value="Sig_transdc_resp-reg_receiver"/>
</dbReference>
<keyword evidence="11" id="KW-0175">Coiled coil</keyword>
<accession>A0A0F9XXN9</accession>
<comment type="catalytic activity">
    <reaction evidence="1">
        <text>ATP + protein L-histidine = ADP + protein N-phospho-L-histidine.</text>
        <dbReference type="EC" id="2.7.13.3"/>
    </reaction>
</comment>
<keyword evidence="4" id="KW-0997">Cell inner membrane</keyword>
<dbReference type="InterPro" id="IPR005467">
    <property type="entry name" value="His_kinase_dom"/>
</dbReference>
<dbReference type="GO" id="GO:0005524">
    <property type="term" value="F:ATP binding"/>
    <property type="evidence" value="ECO:0007669"/>
    <property type="project" value="UniProtKB-KW"/>
</dbReference>
<dbReference type="SMART" id="SM00387">
    <property type="entry name" value="HATPase_c"/>
    <property type="match status" value="1"/>
</dbReference>
<dbReference type="Gene3D" id="6.10.340.10">
    <property type="match status" value="1"/>
</dbReference>
<dbReference type="SMART" id="SM00388">
    <property type="entry name" value="HisKA"/>
    <property type="match status" value="1"/>
</dbReference>